<dbReference type="PRINTS" id="PR00113">
    <property type="entry name" value="ALKPHPHTASE"/>
</dbReference>
<organism evidence="5 6">
    <name type="scientific">Brachyspira intermedia (strain ATCC 51140 / PWS/A)</name>
    <name type="common">Serpulina intermedia</name>
    <dbReference type="NCBI Taxonomy" id="1045858"/>
    <lineage>
        <taxon>Bacteria</taxon>
        <taxon>Pseudomonadati</taxon>
        <taxon>Spirochaetota</taxon>
        <taxon>Spirochaetia</taxon>
        <taxon>Brachyspirales</taxon>
        <taxon>Brachyspiraceae</taxon>
        <taxon>Brachyspira</taxon>
    </lineage>
</organism>
<feature type="binding site" evidence="3">
    <location>
        <position position="58"/>
    </location>
    <ligand>
        <name>Mg(2+)</name>
        <dbReference type="ChEBI" id="CHEBI:18420"/>
    </ligand>
</feature>
<comment type="cofactor">
    <cofactor evidence="3">
        <name>Zn(2+)</name>
        <dbReference type="ChEBI" id="CHEBI:29105"/>
    </cofactor>
    <text evidence="3">Binds 2 Zn(2+) ions.</text>
</comment>
<feature type="binding site" evidence="3">
    <location>
        <position position="164"/>
    </location>
    <ligand>
        <name>Mg(2+)</name>
        <dbReference type="ChEBI" id="CHEBI:18420"/>
    </ligand>
</feature>
<feature type="binding site" evidence="3">
    <location>
        <position position="295"/>
    </location>
    <ligand>
        <name>Zn(2+)</name>
        <dbReference type="ChEBI" id="CHEBI:29105"/>
        <label>2</label>
    </ligand>
</feature>
<dbReference type="SUPFAM" id="SSF53649">
    <property type="entry name" value="Alkaline phosphatase-like"/>
    <property type="match status" value="1"/>
</dbReference>
<dbReference type="GO" id="GO:0004035">
    <property type="term" value="F:alkaline phosphatase activity"/>
    <property type="evidence" value="ECO:0007669"/>
    <property type="project" value="TreeGrafter"/>
</dbReference>
<keyword evidence="3" id="KW-0460">Magnesium</keyword>
<feature type="binding site" evidence="3">
    <location>
        <position position="334"/>
    </location>
    <ligand>
        <name>Zn(2+)</name>
        <dbReference type="ChEBI" id="CHEBI:29105"/>
        <label>2</label>
    </ligand>
</feature>
<dbReference type="Gene3D" id="3.40.720.10">
    <property type="entry name" value="Alkaline Phosphatase, subunit A"/>
    <property type="match status" value="1"/>
</dbReference>
<feature type="binding site" evidence="3">
    <location>
        <position position="333"/>
    </location>
    <ligand>
        <name>Zn(2+)</name>
        <dbReference type="ChEBI" id="CHEBI:29105"/>
        <label>2</label>
    </ligand>
</feature>
<feature type="binding site" evidence="3">
    <location>
        <position position="291"/>
    </location>
    <ligand>
        <name>Zn(2+)</name>
        <dbReference type="ChEBI" id="CHEBI:29105"/>
        <label>2</label>
    </ligand>
</feature>
<evidence type="ECO:0000313" key="5">
    <source>
        <dbReference type="EMBL" id="AEM21215.1"/>
    </source>
</evidence>
<feature type="binding site" evidence="3">
    <location>
        <position position="432"/>
    </location>
    <ligand>
        <name>Zn(2+)</name>
        <dbReference type="ChEBI" id="CHEBI:29105"/>
        <label>2</label>
    </ligand>
</feature>
<dbReference type="PANTHER" id="PTHR11596">
    <property type="entry name" value="ALKALINE PHOSPHATASE"/>
    <property type="match status" value="1"/>
</dbReference>
<evidence type="ECO:0000256" key="1">
    <source>
        <dbReference type="ARBA" id="ARBA00022553"/>
    </source>
</evidence>
<comment type="cofactor">
    <cofactor evidence="3">
        <name>Mg(2+)</name>
        <dbReference type="ChEBI" id="CHEBI:18420"/>
    </cofactor>
    <text evidence="3">Binds 1 Mg(2+) ion.</text>
</comment>
<dbReference type="GO" id="GO:0046872">
    <property type="term" value="F:metal ion binding"/>
    <property type="evidence" value="ECO:0007669"/>
    <property type="project" value="UniProtKB-KW"/>
</dbReference>
<feature type="active site" description="Phosphoserine intermediate" evidence="2">
    <location>
        <position position="99"/>
    </location>
</feature>
<keyword evidence="3" id="KW-0479">Metal-binding</keyword>
<dbReference type="InterPro" id="IPR017850">
    <property type="entry name" value="Alkaline_phosphatase_core_sf"/>
</dbReference>
<dbReference type="AlphaFoldDB" id="G0EJU6"/>
<protein>
    <submittedName>
        <fullName evidence="5">Alkaline phosphatase III</fullName>
    </submittedName>
</protein>
<dbReference type="SMART" id="SM00098">
    <property type="entry name" value="alkPPc"/>
    <property type="match status" value="1"/>
</dbReference>
<reference evidence="5 6" key="1">
    <citation type="journal article" date="2011" name="BMC Genomics">
        <title>Complete genome sequence of Brachyspira intermedia reveals unique genomic features in Brachyspira species and phage-mediated horizontal gene transfer.</title>
        <authorList>
            <person name="Hafstrom T."/>
            <person name="Jansson D.S."/>
            <person name="Segerman B."/>
        </authorList>
    </citation>
    <scope>NUCLEOTIDE SEQUENCE [LARGE SCALE GENOMIC DNA]</scope>
    <source>
        <strain evidence="6">ATCC 51140 / PWS/A</strain>
    </source>
</reference>
<dbReference type="HOGENOM" id="CLU_008539_6_2_12"/>
<evidence type="ECO:0000256" key="4">
    <source>
        <dbReference type="RuleBase" id="RU003946"/>
    </source>
</evidence>
<keyword evidence="3" id="KW-0862">Zinc</keyword>
<dbReference type="PANTHER" id="PTHR11596:SF5">
    <property type="entry name" value="ALKALINE PHOSPHATASE"/>
    <property type="match status" value="1"/>
</dbReference>
<proteinExistence type="inferred from homology"/>
<name>G0EJU6_BRAIP</name>
<dbReference type="Gene3D" id="1.10.60.40">
    <property type="match status" value="1"/>
</dbReference>
<dbReference type="KEGG" id="bip:Bint_0586"/>
<feature type="binding site" evidence="3">
    <location>
        <position position="58"/>
    </location>
    <ligand>
        <name>Zn(2+)</name>
        <dbReference type="ChEBI" id="CHEBI:29105"/>
        <label>2</label>
    </ligand>
</feature>
<dbReference type="InterPro" id="IPR001952">
    <property type="entry name" value="Alkaline_phosphatase"/>
</dbReference>
<dbReference type="PATRIC" id="fig|1045858.4.peg.586"/>
<dbReference type="Pfam" id="PF00245">
    <property type="entry name" value="Alk_phosphatase"/>
    <property type="match status" value="1"/>
</dbReference>
<sequence length="548" mass="59961">MEKIDIKFLQIIKIGEKSMIRLLPILLLAVFFIGCGQPNYANSENSIKAKNVIILIADGQSTDVITYSRWINGGESLAIDEMLSGAVRTHNADSPIADSAPAGTAIATGYKSSYKQFIGLLPDEAILPNSSIPTEARSPIANVLEAAQLLDKATGVVATAEIMHATPAAFSAHDITRKDYDDLSEQQIFQDIDVMLGGGYKFFTKEGRKDGKDLISEITNLGYSIIRTSDELNSFTGDRVVGLFADADLAYDIDRNETSQPSLAQMTSKAIEILSKNKNGFFLMVEASKVDWAAHANDPVGLVYDTLAYDAAVKVALDFAKKDNNTMVIAVTDHGNSGFSMGNYDTSSNYQQIQLESLIDPIKKASRSAEYIARKIEAGEDIRETMSKYYSINDMTAAEVNSLTGKTGDDLHYAIGPILAKRAYLGFTSHGHTGEDVPLYTYLPNNKRIIGLIDNTDIAKNIAKAMGISLDEASKKLFMSEDEIKKAGAELTSDGQILTIRMKDKTAQMMKNRNIITVDGEKKTLQGVVVYNESKWYFPADVLDILNK</sequence>
<evidence type="ECO:0000256" key="2">
    <source>
        <dbReference type="PIRSR" id="PIRSR601952-1"/>
    </source>
</evidence>
<evidence type="ECO:0000256" key="3">
    <source>
        <dbReference type="PIRSR" id="PIRSR601952-2"/>
    </source>
</evidence>
<dbReference type="eggNOG" id="COG1785">
    <property type="taxonomic scope" value="Bacteria"/>
</dbReference>
<dbReference type="EMBL" id="CP002874">
    <property type="protein sequence ID" value="AEM21215.1"/>
    <property type="molecule type" value="Genomic_DNA"/>
</dbReference>
<dbReference type="CDD" id="cd16012">
    <property type="entry name" value="ALP"/>
    <property type="match status" value="1"/>
</dbReference>
<dbReference type="PROSITE" id="PS51257">
    <property type="entry name" value="PROKAR_LIPOPROTEIN"/>
    <property type="match status" value="1"/>
</dbReference>
<feature type="binding site" evidence="3">
    <location>
        <position position="166"/>
    </location>
    <ligand>
        <name>Mg(2+)</name>
        <dbReference type="ChEBI" id="CHEBI:18420"/>
    </ligand>
</feature>
<dbReference type="Proteomes" id="UP000008522">
    <property type="component" value="Chromosome"/>
</dbReference>
<gene>
    <name evidence="5" type="primary">phoB</name>
    <name evidence="5" type="ordered locus">Bint_0586</name>
</gene>
<comment type="similarity">
    <text evidence="4">Belongs to the alkaline phosphatase family.</text>
</comment>
<feature type="binding site" evidence="3">
    <location>
        <position position="286"/>
    </location>
    <ligand>
        <name>Mg(2+)</name>
        <dbReference type="ChEBI" id="CHEBI:18420"/>
    </ligand>
</feature>
<accession>G0EJU6</accession>
<keyword evidence="1" id="KW-0597">Phosphoprotein</keyword>
<evidence type="ECO:0000313" key="6">
    <source>
        <dbReference type="Proteomes" id="UP000008522"/>
    </source>
</evidence>
<keyword evidence="6" id="KW-1185">Reference proteome</keyword>